<dbReference type="Proteomes" id="UP001222027">
    <property type="component" value="Unassembled WGS sequence"/>
</dbReference>
<accession>A0AAV8QBN5</accession>
<feature type="region of interest" description="Disordered" evidence="1">
    <location>
        <begin position="37"/>
        <end position="69"/>
    </location>
</feature>
<organism evidence="2 3">
    <name type="scientific">Ensete ventricosum</name>
    <name type="common">Abyssinian banana</name>
    <name type="synonym">Musa ensete</name>
    <dbReference type="NCBI Taxonomy" id="4639"/>
    <lineage>
        <taxon>Eukaryota</taxon>
        <taxon>Viridiplantae</taxon>
        <taxon>Streptophyta</taxon>
        <taxon>Embryophyta</taxon>
        <taxon>Tracheophyta</taxon>
        <taxon>Spermatophyta</taxon>
        <taxon>Magnoliopsida</taxon>
        <taxon>Liliopsida</taxon>
        <taxon>Zingiberales</taxon>
        <taxon>Musaceae</taxon>
        <taxon>Ensete</taxon>
    </lineage>
</organism>
<protein>
    <submittedName>
        <fullName evidence="2">Uncharacterized protein</fullName>
    </submittedName>
</protein>
<keyword evidence="3" id="KW-1185">Reference proteome</keyword>
<evidence type="ECO:0000313" key="2">
    <source>
        <dbReference type="EMBL" id="KAJ8475602.1"/>
    </source>
</evidence>
<gene>
    <name evidence="2" type="ORF">OPV22_019329</name>
</gene>
<sequence length="96" mass="10595">MGKAPVAFDPSFLYRSASTDHNALVLGQQDEPVRFLSANGKPPRVPTQRDPVIDEGPLNRATTGPAQQSLTKRKREKLCLFLDSNVCLVDDEMLDV</sequence>
<reference evidence="2 3" key="1">
    <citation type="submission" date="2022-12" db="EMBL/GenBank/DDBJ databases">
        <title>Chromosome-scale assembly of the Ensete ventricosum genome.</title>
        <authorList>
            <person name="Dussert Y."/>
            <person name="Stocks J."/>
            <person name="Wendawek A."/>
            <person name="Woldeyes F."/>
            <person name="Nichols R.A."/>
            <person name="Borrell J.S."/>
        </authorList>
    </citation>
    <scope>NUCLEOTIDE SEQUENCE [LARGE SCALE GENOMIC DNA]</scope>
    <source>
        <strain evidence="3">cv. Maze</strain>
        <tissue evidence="2">Seeds</tissue>
    </source>
</reference>
<feature type="compositionally biased region" description="Polar residues" evidence="1">
    <location>
        <begin position="60"/>
        <end position="69"/>
    </location>
</feature>
<comment type="caution">
    <text evidence="2">The sequence shown here is derived from an EMBL/GenBank/DDBJ whole genome shotgun (WGS) entry which is preliminary data.</text>
</comment>
<proteinExistence type="predicted"/>
<name>A0AAV8QBN5_ENSVE</name>
<dbReference type="AlphaFoldDB" id="A0AAV8QBN5"/>
<evidence type="ECO:0000313" key="3">
    <source>
        <dbReference type="Proteomes" id="UP001222027"/>
    </source>
</evidence>
<dbReference type="EMBL" id="JAQQAF010000006">
    <property type="protein sequence ID" value="KAJ8475602.1"/>
    <property type="molecule type" value="Genomic_DNA"/>
</dbReference>
<evidence type="ECO:0000256" key="1">
    <source>
        <dbReference type="SAM" id="MobiDB-lite"/>
    </source>
</evidence>